<evidence type="ECO:0000256" key="7">
    <source>
        <dbReference type="ARBA" id="ARBA00023204"/>
    </source>
</evidence>
<dbReference type="PANTHER" id="PTHR33693">
    <property type="entry name" value="TYPE-5 URACIL-DNA GLYCOSYLASE"/>
    <property type="match status" value="1"/>
</dbReference>
<dbReference type="GO" id="GO:0046872">
    <property type="term" value="F:metal ion binding"/>
    <property type="evidence" value="ECO:0007669"/>
    <property type="project" value="UniProtKB-KW"/>
</dbReference>
<dbReference type="Gene3D" id="3.40.470.10">
    <property type="entry name" value="Uracil-DNA glycosylase-like domain"/>
    <property type="match status" value="1"/>
</dbReference>
<dbReference type="SUPFAM" id="SSF52141">
    <property type="entry name" value="Uracil-DNA glycosylase-like"/>
    <property type="match status" value="1"/>
</dbReference>
<keyword evidence="6" id="KW-0411">Iron-sulfur</keyword>
<dbReference type="SMART" id="SM00986">
    <property type="entry name" value="UDG"/>
    <property type="match status" value="1"/>
</dbReference>
<dbReference type="InterPro" id="IPR036895">
    <property type="entry name" value="Uracil-DNA_glycosylase-like_sf"/>
</dbReference>
<dbReference type="GO" id="GO:0006281">
    <property type="term" value="P:DNA repair"/>
    <property type="evidence" value="ECO:0007669"/>
    <property type="project" value="UniProtKB-KW"/>
</dbReference>
<proteinExistence type="predicted"/>
<organism evidence="9 10">
    <name type="scientific">Sandarakinorhabdus fusca</name>
    <dbReference type="NCBI Taxonomy" id="1439888"/>
    <lineage>
        <taxon>Bacteria</taxon>
        <taxon>Pseudomonadati</taxon>
        <taxon>Pseudomonadota</taxon>
        <taxon>Alphaproteobacteria</taxon>
        <taxon>Sphingomonadales</taxon>
        <taxon>Sphingosinicellaceae</taxon>
        <taxon>Sandarakinorhabdus</taxon>
    </lineage>
</organism>
<evidence type="ECO:0000256" key="2">
    <source>
        <dbReference type="ARBA" id="ARBA00022723"/>
    </source>
</evidence>
<protein>
    <recommendedName>
        <fullName evidence="8">Uracil-DNA glycosylase-like domain-containing protein</fullName>
    </recommendedName>
</protein>
<feature type="domain" description="Uracil-DNA glycosylase-like" evidence="8">
    <location>
        <begin position="123"/>
        <end position="264"/>
    </location>
</feature>
<dbReference type="Proteomes" id="UP000481327">
    <property type="component" value="Unassembled WGS sequence"/>
</dbReference>
<accession>A0A7C9KGD2</accession>
<name>A0A7C9KGD2_9SPHN</name>
<keyword evidence="4" id="KW-0378">Hydrolase</keyword>
<gene>
    <name evidence="9" type="ORF">F3168_01815</name>
</gene>
<keyword evidence="1" id="KW-0004">4Fe-4S</keyword>
<dbReference type="InterPro" id="IPR005122">
    <property type="entry name" value="Uracil-DNA_glycosylase-like"/>
</dbReference>
<evidence type="ECO:0000256" key="5">
    <source>
        <dbReference type="ARBA" id="ARBA00023004"/>
    </source>
</evidence>
<evidence type="ECO:0000313" key="9">
    <source>
        <dbReference type="EMBL" id="MQT16000.1"/>
    </source>
</evidence>
<dbReference type="GO" id="GO:0051539">
    <property type="term" value="F:4 iron, 4 sulfur cluster binding"/>
    <property type="evidence" value="ECO:0007669"/>
    <property type="project" value="UniProtKB-KW"/>
</dbReference>
<dbReference type="OrthoDB" id="5290748at2"/>
<reference evidence="9 10" key="1">
    <citation type="submission" date="2019-09" db="EMBL/GenBank/DDBJ databases">
        <title>Polymorphobacter sp. isolated from a lake in China.</title>
        <authorList>
            <person name="Liu Z."/>
        </authorList>
    </citation>
    <scope>NUCLEOTIDE SEQUENCE [LARGE SCALE GENOMIC DNA]</scope>
    <source>
        <strain evidence="9 10">D40P</strain>
    </source>
</reference>
<dbReference type="InterPro" id="IPR051536">
    <property type="entry name" value="UDG_Type-4/5"/>
</dbReference>
<evidence type="ECO:0000256" key="6">
    <source>
        <dbReference type="ARBA" id="ARBA00023014"/>
    </source>
</evidence>
<keyword evidence="3" id="KW-0227">DNA damage</keyword>
<dbReference type="GO" id="GO:0097506">
    <property type="term" value="F:deaminated base DNA N-glycosylase activity"/>
    <property type="evidence" value="ECO:0007669"/>
    <property type="project" value="UniProtKB-ARBA"/>
</dbReference>
<keyword evidence="5" id="KW-0408">Iron</keyword>
<sequence length="274" mass="28592">MIHQIRKPVRVDQWRNCLMVRSVMDGHLDVPPGDAASALAWLVAAGVDTPVDAVPRAWLKAPTARQAVSPAPVAPSVVMSPTRPIAAPVDASPLVAAATIAQLVDAVAAFAHPLKRADHMPQLLVGAADSGIVIVCDQPETAGSPAETLRSRMLAAIGLDMASCALLHRLPWQTTGARAPRGDELAAFAPFVARALELVGPRLVLALGQHAAGLAGDDMALASARGRWGALTIGGAEVPMLATSHPRLLLAQPARKREAWADLQAFAARIRGEA</sequence>
<keyword evidence="7" id="KW-0234">DNA repair</keyword>
<keyword evidence="10" id="KW-1185">Reference proteome</keyword>
<dbReference type="SMART" id="SM00987">
    <property type="entry name" value="UreE_C"/>
    <property type="match status" value="1"/>
</dbReference>
<evidence type="ECO:0000259" key="8">
    <source>
        <dbReference type="SMART" id="SM00986"/>
    </source>
</evidence>
<evidence type="ECO:0000256" key="1">
    <source>
        <dbReference type="ARBA" id="ARBA00022485"/>
    </source>
</evidence>
<evidence type="ECO:0000256" key="4">
    <source>
        <dbReference type="ARBA" id="ARBA00022801"/>
    </source>
</evidence>
<evidence type="ECO:0000313" key="10">
    <source>
        <dbReference type="Proteomes" id="UP000481327"/>
    </source>
</evidence>
<dbReference type="EMBL" id="WIOL01000001">
    <property type="protein sequence ID" value="MQT16000.1"/>
    <property type="molecule type" value="Genomic_DNA"/>
</dbReference>
<comment type="caution">
    <text evidence="9">The sequence shown here is derived from an EMBL/GenBank/DDBJ whole genome shotgun (WGS) entry which is preliminary data.</text>
</comment>
<dbReference type="AlphaFoldDB" id="A0A7C9KGD2"/>
<dbReference type="Pfam" id="PF03167">
    <property type="entry name" value="UDG"/>
    <property type="match status" value="1"/>
</dbReference>
<dbReference type="PANTHER" id="PTHR33693:SF1">
    <property type="entry name" value="TYPE-4 URACIL-DNA GLYCOSYLASE"/>
    <property type="match status" value="1"/>
</dbReference>
<keyword evidence="2" id="KW-0479">Metal-binding</keyword>
<evidence type="ECO:0000256" key="3">
    <source>
        <dbReference type="ARBA" id="ARBA00022763"/>
    </source>
</evidence>